<dbReference type="EMBL" id="CP021434">
    <property type="protein sequence ID" value="ARU61848.1"/>
    <property type="molecule type" value="Genomic_DNA"/>
</dbReference>
<evidence type="ECO:0000313" key="2">
    <source>
        <dbReference type="Proteomes" id="UP000195437"/>
    </source>
</evidence>
<reference evidence="2" key="1">
    <citation type="submission" date="2017-05" db="EMBL/GenBank/DDBJ databases">
        <authorList>
            <person name="Sung H."/>
        </authorList>
    </citation>
    <scope>NUCLEOTIDE SEQUENCE [LARGE SCALE GENOMIC DNA]</scope>
    <source>
        <strain evidence="2">AR23208</strain>
    </source>
</reference>
<protein>
    <submittedName>
        <fullName evidence="1">Uncharacterized protein</fullName>
    </submittedName>
</protein>
<gene>
    <name evidence="1" type="ORF">CBW65_13020</name>
</gene>
<sequence>MENRQNTLDTIWEGLQELPRMELNQLFASMGLSKTMYAKLPDEDARKMFLGLATRLDDSTLGEVVQLVRA</sequence>
<evidence type="ECO:0000313" key="1">
    <source>
        <dbReference type="EMBL" id="ARU61848.1"/>
    </source>
</evidence>
<keyword evidence="2" id="KW-1185">Reference proteome</keyword>
<organism evidence="1 2">
    <name type="scientific">Tumebacillus avium</name>
    <dbReference type="NCBI Taxonomy" id="1903704"/>
    <lineage>
        <taxon>Bacteria</taxon>
        <taxon>Bacillati</taxon>
        <taxon>Bacillota</taxon>
        <taxon>Bacilli</taxon>
        <taxon>Bacillales</taxon>
        <taxon>Alicyclobacillaceae</taxon>
        <taxon>Tumebacillus</taxon>
    </lineage>
</organism>
<dbReference type="AlphaFoldDB" id="A0A1Y0IMU5"/>
<dbReference type="RefSeq" id="WP_087457217.1">
    <property type="nucleotide sequence ID" value="NZ_CP021434.1"/>
</dbReference>
<proteinExistence type="predicted"/>
<accession>A0A1Y0IMU5</accession>
<dbReference type="Proteomes" id="UP000195437">
    <property type="component" value="Chromosome"/>
</dbReference>
<name>A0A1Y0IMU5_9BACL</name>
<dbReference type="OrthoDB" id="2382176at2"/>
<dbReference type="KEGG" id="tum:CBW65_13020"/>